<evidence type="ECO:0008006" key="3">
    <source>
        <dbReference type="Google" id="ProtNLM"/>
    </source>
</evidence>
<keyword evidence="2" id="KW-1185">Reference proteome</keyword>
<organism evidence="1 2">
    <name type="scientific">Clostridium oceanicum</name>
    <dbReference type="NCBI Taxonomy" id="1543"/>
    <lineage>
        <taxon>Bacteria</taxon>
        <taxon>Bacillati</taxon>
        <taxon>Bacillota</taxon>
        <taxon>Clostridia</taxon>
        <taxon>Eubacteriales</taxon>
        <taxon>Clostridiaceae</taxon>
        <taxon>Clostridium</taxon>
    </lineage>
</organism>
<dbReference type="Proteomes" id="UP001501510">
    <property type="component" value="Unassembled WGS sequence"/>
</dbReference>
<gene>
    <name evidence="1" type="ORF">GCM10008906_09830</name>
</gene>
<evidence type="ECO:0000313" key="1">
    <source>
        <dbReference type="EMBL" id="GAA0735742.1"/>
    </source>
</evidence>
<sequence length="109" mass="12155">MEIFNEIARTIKEDTKGSISTAVTSLELQLGTITSTGLKVDNFKYEIKDYLMLDYLKLEKEYKTEIAGEHPHSHIIKTPKELKAISTGNRVLVATVGNEYIVVGRVANA</sequence>
<proteinExistence type="predicted"/>
<comment type="caution">
    <text evidence="1">The sequence shown here is derived from an EMBL/GenBank/DDBJ whole genome shotgun (WGS) entry which is preliminary data.</text>
</comment>
<accession>A0ABN1JC99</accession>
<protein>
    <recommendedName>
        <fullName evidence="3">Phage protein</fullName>
    </recommendedName>
</protein>
<name>A0ABN1JC99_9CLOT</name>
<dbReference type="EMBL" id="BAAACG010000006">
    <property type="protein sequence ID" value="GAA0735742.1"/>
    <property type="molecule type" value="Genomic_DNA"/>
</dbReference>
<evidence type="ECO:0000313" key="2">
    <source>
        <dbReference type="Proteomes" id="UP001501510"/>
    </source>
</evidence>
<reference evidence="1 2" key="1">
    <citation type="journal article" date="2019" name="Int. J. Syst. Evol. Microbiol.">
        <title>The Global Catalogue of Microorganisms (GCM) 10K type strain sequencing project: providing services to taxonomists for standard genome sequencing and annotation.</title>
        <authorList>
            <consortium name="The Broad Institute Genomics Platform"/>
            <consortium name="The Broad Institute Genome Sequencing Center for Infectious Disease"/>
            <person name="Wu L."/>
            <person name="Ma J."/>
        </authorList>
    </citation>
    <scope>NUCLEOTIDE SEQUENCE [LARGE SCALE GENOMIC DNA]</scope>
    <source>
        <strain evidence="1 2">JCM 1407</strain>
    </source>
</reference>
<dbReference type="RefSeq" id="WP_343759438.1">
    <property type="nucleotide sequence ID" value="NZ_BAAACG010000006.1"/>
</dbReference>